<protein>
    <recommendedName>
        <fullName evidence="2">Antibiotic biosynthesis monooxygenase</fullName>
    </recommendedName>
</protein>
<evidence type="ECO:0008006" key="2">
    <source>
        <dbReference type="Google" id="ProtNLM"/>
    </source>
</evidence>
<dbReference type="SUPFAM" id="SSF54909">
    <property type="entry name" value="Dimeric alpha+beta barrel"/>
    <property type="match status" value="2"/>
</dbReference>
<organism evidence="1">
    <name type="scientific">Kitasatospora camelliae</name>
    <dbReference type="NCBI Taxonomy" id="3156397"/>
    <lineage>
        <taxon>Bacteria</taxon>
        <taxon>Bacillati</taxon>
        <taxon>Actinomycetota</taxon>
        <taxon>Actinomycetes</taxon>
        <taxon>Kitasatosporales</taxon>
        <taxon>Streptomycetaceae</taxon>
        <taxon>Kitasatospora</taxon>
    </lineage>
</organism>
<dbReference type="InterPro" id="IPR011008">
    <property type="entry name" value="Dimeric_a/b-barrel"/>
</dbReference>
<dbReference type="RefSeq" id="WP_354644418.1">
    <property type="nucleotide sequence ID" value="NZ_CP159872.1"/>
</dbReference>
<proteinExistence type="predicted"/>
<dbReference type="KEGG" id="kcm:ABWK59_33435"/>
<accession>A0AAU8K438</accession>
<reference evidence="1" key="1">
    <citation type="submission" date="2024-06" db="EMBL/GenBank/DDBJ databases">
        <title>The genome sequences of Kitasatospora sp. strain HUAS MG31.</title>
        <authorList>
            <person name="Mo P."/>
        </authorList>
    </citation>
    <scope>NUCLEOTIDE SEQUENCE</scope>
    <source>
        <strain evidence="1">HUAS MG31</strain>
    </source>
</reference>
<dbReference type="EMBL" id="CP159872">
    <property type="protein sequence ID" value="XCM83482.1"/>
    <property type="molecule type" value="Genomic_DNA"/>
</dbReference>
<evidence type="ECO:0000313" key="1">
    <source>
        <dbReference type="EMBL" id="XCM83482.1"/>
    </source>
</evidence>
<gene>
    <name evidence="1" type="ORF">ABWK59_33435</name>
</gene>
<sequence>MHLRTVYATGDPALIDSALDALTAEAPGLLAPQPGYQGFGLFADRELGKIVMGSWWETEEDQQASDLRLRDRRTALLGPFASSIATDVWEAAVYTPPARLGAGAGFRMLRFDFDPASAEQMITAARESVLPALRETPGFESFTLLVDRAAGRGSAGALHTDRAALVASRGPSAAVRAAGVPRTGVVIRSLEEFEAVLLHRPEG</sequence>
<name>A0AAU8K438_9ACTN</name>
<dbReference type="AlphaFoldDB" id="A0AAU8K438"/>